<evidence type="ECO:0000259" key="2">
    <source>
        <dbReference type="Pfam" id="PF07734"/>
    </source>
</evidence>
<evidence type="ECO:0000313" key="4">
    <source>
        <dbReference type="Proteomes" id="UP001324115"/>
    </source>
</evidence>
<dbReference type="InterPro" id="IPR006527">
    <property type="entry name" value="F-box-assoc_dom_typ1"/>
</dbReference>
<accession>A0AAN7FF35</accession>
<feature type="domain" description="F-box associated beta-propeller type 1" evidence="2">
    <location>
        <begin position="87"/>
        <end position="277"/>
    </location>
</feature>
<dbReference type="PANTHER" id="PTHR31672">
    <property type="entry name" value="BNACNNG10540D PROTEIN"/>
    <property type="match status" value="1"/>
</dbReference>
<dbReference type="PANTHER" id="PTHR31672:SF13">
    <property type="entry name" value="F-BOX PROTEIN CPR30-LIKE"/>
    <property type="match status" value="1"/>
</dbReference>
<gene>
    <name evidence="3" type="ORF">RGQ29_020425</name>
</gene>
<protein>
    <recommendedName>
        <fullName evidence="2">F-box associated beta-propeller type 1 domain-containing protein</fullName>
    </recommendedName>
</protein>
<dbReference type="InterPro" id="IPR050796">
    <property type="entry name" value="SCF_F-box_component"/>
</dbReference>
<feature type="signal peptide" evidence="1">
    <location>
        <begin position="1"/>
        <end position="19"/>
    </location>
</feature>
<keyword evidence="4" id="KW-1185">Reference proteome</keyword>
<dbReference type="Pfam" id="PF07734">
    <property type="entry name" value="FBA_1"/>
    <property type="match status" value="1"/>
</dbReference>
<sequence>MQIFLRLLVTSLICFRIFSKDCYKMISSTHFIKQQLKLAIKSNADIKLFMEDLDGKVYSIGFFIALPFSSKDHVLNFQGYLPHIRGCCHGLLCIIVHFDDSPNKVVILNPHIRKYKTILSEQAPYSIATRLAFWYYPFEDDYVVLKMYSQLEVMRYSLKSDSWKEIDFPKEEIALISFSYDSMVINTNGAFHWLTWLPNKVLILIFNLFSEKLMVFDIPVQPSKEQRKGTYLQVLNGKLCFSLNSGYSVDIWGLMEYGKSNSWQKIYGLNFAKINPQPLAIYRPLLVSEDGRQLLLEESIGLKTKLLWYDLEAESARWVRFESLPDGFLTTVSIGTLLLLDEMIA</sequence>
<reference evidence="3 4" key="1">
    <citation type="journal article" date="2023" name="G3 (Bethesda)">
        <title>A haplotype-resolved chromosome-scale genome for Quercus rubra L. provides insights into the genetics of adaptive traits for red oak species.</title>
        <authorList>
            <person name="Kapoor B."/>
            <person name="Jenkins J."/>
            <person name="Schmutz J."/>
            <person name="Zhebentyayeva T."/>
            <person name="Kuelheim C."/>
            <person name="Coggeshall M."/>
            <person name="Heim C."/>
            <person name="Lasky J.R."/>
            <person name="Leites L."/>
            <person name="Islam-Faridi N."/>
            <person name="Romero-Severson J."/>
            <person name="DeLeo V.L."/>
            <person name="Lucas S.M."/>
            <person name="Lazic D."/>
            <person name="Gailing O."/>
            <person name="Carlson J."/>
            <person name="Staton M."/>
        </authorList>
    </citation>
    <scope>NUCLEOTIDE SEQUENCE [LARGE SCALE GENOMIC DNA]</scope>
    <source>
        <strain evidence="3">Pseudo-F2</strain>
    </source>
</reference>
<comment type="caution">
    <text evidence="3">The sequence shown here is derived from an EMBL/GenBank/DDBJ whole genome shotgun (WGS) entry which is preliminary data.</text>
</comment>
<organism evidence="3 4">
    <name type="scientific">Quercus rubra</name>
    <name type="common">Northern red oak</name>
    <name type="synonym">Quercus borealis</name>
    <dbReference type="NCBI Taxonomy" id="3512"/>
    <lineage>
        <taxon>Eukaryota</taxon>
        <taxon>Viridiplantae</taxon>
        <taxon>Streptophyta</taxon>
        <taxon>Embryophyta</taxon>
        <taxon>Tracheophyta</taxon>
        <taxon>Spermatophyta</taxon>
        <taxon>Magnoliopsida</taxon>
        <taxon>eudicotyledons</taxon>
        <taxon>Gunneridae</taxon>
        <taxon>Pentapetalae</taxon>
        <taxon>rosids</taxon>
        <taxon>fabids</taxon>
        <taxon>Fagales</taxon>
        <taxon>Fagaceae</taxon>
        <taxon>Quercus</taxon>
    </lineage>
</organism>
<dbReference type="InterPro" id="IPR017451">
    <property type="entry name" value="F-box-assoc_interact_dom"/>
</dbReference>
<evidence type="ECO:0000313" key="3">
    <source>
        <dbReference type="EMBL" id="KAK4589829.1"/>
    </source>
</evidence>
<dbReference type="Proteomes" id="UP001324115">
    <property type="component" value="Unassembled WGS sequence"/>
</dbReference>
<feature type="chain" id="PRO_5042938370" description="F-box associated beta-propeller type 1 domain-containing protein" evidence="1">
    <location>
        <begin position="20"/>
        <end position="345"/>
    </location>
</feature>
<keyword evidence="1" id="KW-0732">Signal</keyword>
<dbReference type="AlphaFoldDB" id="A0AAN7FF35"/>
<name>A0AAN7FF35_QUERU</name>
<dbReference type="NCBIfam" id="TIGR01640">
    <property type="entry name" value="F_box_assoc_1"/>
    <property type="match status" value="1"/>
</dbReference>
<proteinExistence type="predicted"/>
<dbReference type="EMBL" id="JAXUIC010000005">
    <property type="protein sequence ID" value="KAK4589829.1"/>
    <property type="molecule type" value="Genomic_DNA"/>
</dbReference>
<evidence type="ECO:0000256" key="1">
    <source>
        <dbReference type="SAM" id="SignalP"/>
    </source>
</evidence>